<reference evidence="3" key="1">
    <citation type="journal article" date="2022" name="Int. J. Mol. Sci.">
        <title>Draft Genome of Tanacetum Coccineum: Genomic Comparison of Closely Related Tanacetum-Family Plants.</title>
        <authorList>
            <person name="Yamashiro T."/>
            <person name="Shiraishi A."/>
            <person name="Nakayama K."/>
            <person name="Satake H."/>
        </authorList>
    </citation>
    <scope>NUCLEOTIDE SEQUENCE</scope>
</reference>
<dbReference type="EMBL" id="BQNB010009642">
    <property type="protein sequence ID" value="GJS66350.1"/>
    <property type="molecule type" value="Genomic_DNA"/>
</dbReference>
<organism evidence="3 4">
    <name type="scientific">Tanacetum coccineum</name>
    <dbReference type="NCBI Taxonomy" id="301880"/>
    <lineage>
        <taxon>Eukaryota</taxon>
        <taxon>Viridiplantae</taxon>
        <taxon>Streptophyta</taxon>
        <taxon>Embryophyta</taxon>
        <taxon>Tracheophyta</taxon>
        <taxon>Spermatophyta</taxon>
        <taxon>Magnoliopsida</taxon>
        <taxon>eudicotyledons</taxon>
        <taxon>Gunneridae</taxon>
        <taxon>Pentapetalae</taxon>
        <taxon>asterids</taxon>
        <taxon>campanulids</taxon>
        <taxon>Asterales</taxon>
        <taxon>Asteraceae</taxon>
        <taxon>Asteroideae</taxon>
        <taxon>Anthemideae</taxon>
        <taxon>Anthemidinae</taxon>
        <taxon>Tanacetum</taxon>
    </lineage>
</organism>
<proteinExistence type="predicted"/>
<sequence length="1023" mass="116467">MRTRSQTRNRNCRQQQQTLPVVVEPCNLEEPIPGQTIVAMADRTMEELLRAPTEGYGEAIVLPEINADHFEIKTNLLQLVQANPFHGLENENPHAHINSFKRITSTLRFRNVPNDVIKLMMFPYSLEGAAKTWYEKEPPNSILTWDDLVTKFVNQFFPPSKTTHLKNKISRFSQEFDESFSEAWERFKGMLRSCPHHGFSELTQVDTFYNGLTENEQDSLNAAAGGNLLSKTTREALNIIENKSKVRYSRNKTNASRVNSRENVSKTDERIDKLADQLSTLVEIVSKKVVVPPAPVKAVEENCVTCGGAHAWYNCPATDNNQNVCATTGTYNQQAPPNRVSNQMAPPGFAPVQNQGQNRNYNNQGQGNNFNRGNNFQNQGFQGQVNHASNFQNQGFQNQPFQVPNNQVNDFSNDFSNYKKSNDQTIRNLQYQITSMKGELKNEIQISLEAYLWLMGLVGPRNGLIKPNRDPFDFYKVASDDLRDALSVIFLTYAHSRRSVSIRCQGYIGDFVLGCHAKDMVALCFGKLMCCEPMSYSMRKDDSWKGCPKLLLLRCRADRGRYGDDIMFDVSDLAGEEVFVAEQGVPDSKKDDAAQVNIVATTINTASTIPVSATSITDVEITLTQALVELKSAKPTTSTSTRPKAKGLVIHEQEQASTLTVSSQQPSQAKIQDKGRAKMIELEPMKKLSKKDQLKLDEEVAQRLQAKFDEQERIEREKAKANIDLKETWDDIQAKIEADQLLAERLQAREQEELTIEERAILFQQFLEKIRKHFAAKRAEEKRNRPPTKAQQKSIMCTYLKNMEGWKPKDLKNKSFDSIQKLFNKAMKRLKSLMEVIPDKEEVAVDAIPLATKPPSIVDWKIHKEGKKSYYQIIRADGSSKIPVEDLDLVLYGDLKTMFDPHVKDQERILKSKRAKTTKYRQETEEISDQEKKVNEDSIIKCQGPILTSFKITRAYLEVSKFKGLILQKIKVAFKEENKSYQLQGLSLPNSKDDNKGKWERLVYKNNKDYLCKYAKLSNKALV</sequence>
<dbReference type="Pfam" id="PF03732">
    <property type="entry name" value="Retrotrans_gag"/>
    <property type="match status" value="1"/>
</dbReference>
<evidence type="ECO:0000313" key="4">
    <source>
        <dbReference type="Proteomes" id="UP001151760"/>
    </source>
</evidence>
<evidence type="ECO:0000256" key="1">
    <source>
        <dbReference type="SAM" id="MobiDB-lite"/>
    </source>
</evidence>
<accession>A0ABQ4XN01</accession>
<keyword evidence="3" id="KW-0808">Transferase</keyword>
<dbReference type="PANTHER" id="PTHR33223:SF11">
    <property type="entry name" value="ELEMENT PROTEIN, PUTATIVE-RELATED"/>
    <property type="match status" value="1"/>
</dbReference>
<dbReference type="GO" id="GO:0003964">
    <property type="term" value="F:RNA-directed DNA polymerase activity"/>
    <property type="evidence" value="ECO:0007669"/>
    <property type="project" value="UniProtKB-KW"/>
</dbReference>
<name>A0ABQ4XN01_9ASTR</name>
<evidence type="ECO:0000259" key="2">
    <source>
        <dbReference type="Pfam" id="PF03732"/>
    </source>
</evidence>
<feature type="region of interest" description="Disordered" evidence="1">
    <location>
        <begin position="346"/>
        <end position="382"/>
    </location>
</feature>
<gene>
    <name evidence="3" type="ORF">Tco_0680914</name>
</gene>
<dbReference type="InterPro" id="IPR005162">
    <property type="entry name" value="Retrotrans_gag_dom"/>
</dbReference>
<keyword evidence="3" id="KW-0695">RNA-directed DNA polymerase</keyword>
<dbReference type="PANTHER" id="PTHR33223">
    <property type="entry name" value="CCHC-TYPE DOMAIN-CONTAINING PROTEIN"/>
    <property type="match status" value="1"/>
</dbReference>
<comment type="caution">
    <text evidence="3">The sequence shown here is derived from an EMBL/GenBank/DDBJ whole genome shotgun (WGS) entry which is preliminary data.</text>
</comment>
<dbReference type="Proteomes" id="UP001151760">
    <property type="component" value="Unassembled WGS sequence"/>
</dbReference>
<feature type="compositionally biased region" description="Low complexity" evidence="1">
    <location>
        <begin position="353"/>
        <end position="382"/>
    </location>
</feature>
<protein>
    <submittedName>
        <fullName evidence="3">Reverse transcriptase domain-containing protein</fullName>
    </submittedName>
</protein>
<feature type="domain" description="Retrotransposon gag" evidence="2">
    <location>
        <begin position="121"/>
        <end position="213"/>
    </location>
</feature>
<keyword evidence="4" id="KW-1185">Reference proteome</keyword>
<evidence type="ECO:0000313" key="3">
    <source>
        <dbReference type="EMBL" id="GJS66350.1"/>
    </source>
</evidence>
<keyword evidence="3" id="KW-0548">Nucleotidyltransferase</keyword>
<reference evidence="3" key="2">
    <citation type="submission" date="2022-01" db="EMBL/GenBank/DDBJ databases">
        <authorList>
            <person name="Yamashiro T."/>
            <person name="Shiraishi A."/>
            <person name="Satake H."/>
            <person name="Nakayama K."/>
        </authorList>
    </citation>
    <scope>NUCLEOTIDE SEQUENCE</scope>
</reference>